<keyword evidence="3" id="KW-1185">Reference proteome</keyword>
<evidence type="ECO:0000313" key="2">
    <source>
        <dbReference type="EMBL" id="CUH73266.1"/>
    </source>
</evidence>
<proteinExistence type="predicted"/>
<dbReference type="Proteomes" id="UP000051086">
    <property type="component" value="Unassembled WGS sequence"/>
</dbReference>
<dbReference type="OrthoDB" id="7540582at2"/>
<sequence length="350" mass="40411">MLKTLYMHIGNQRTATTSIQSFLQKNAGPLAKQGYFSANGRRRHDTLMHRLFSGNLSMGKFVQDLQTQATQHKAKHGVEQHSVFITDEAICQRKDLTQIDALKEHFDVKIIFALRRQDLWLESWYFQNIKWQWDPKLAHLTFDEFLERRGDFHWAHYDQHLRMIEGHFGQENISLLPFETGQLPDGPVNAFCRLMGLKDLSAFSQPQHLNGSLSATMVEFIRNLPMDAIPEQQRELVRYCLQRVDKEVFGHCGRQSERLLKPDHRRQILSEYAEGNAAVAQRYFGRDDLFRDPLPADDTPLAELKIPSDSSELMEQFVVPFITQLVLDDMLKAPGEPKPTAPPQTARKVS</sequence>
<dbReference type="EMBL" id="CYSB01000047">
    <property type="protein sequence ID" value="CUH70099.1"/>
    <property type="molecule type" value="Genomic_DNA"/>
</dbReference>
<evidence type="ECO:0008006" key="5">
    <source>
        <dbReference type="Google" id="ProtNLM"/>
    </source>
</evidence>
<evidence type="ECO:0000313" key="4">
    <source>
        <dbReference type="Proteomes" id="UP000051887"/>
    </source>
</evidence>
<reference evidence="2 4" key="2">
    <citation type="submission" date="2015-09" db="EMBL/GenBank/DDBJ databases">
        <authorList>
            <consortium name="Swine Surveillance"/>
        </authorList>
    </citation>
    <scope>NUCLEOTIDE SEQUENCE [LARGE SCALE GENOMIC DNA]</scope>
    <source>
        <strain evidence="2 4">5120</strain>
    </source>
</reference>
<dbReference type="AlphaFoldDB" id="A0A0P1FP07"/>
<protein>
    <recommendedName>
        <fullName evidence="5">Sulfotransferase family protein</fullName>
    </recommendedName>
</protein>
<dbReference type="Proteomes" id="UP000051887">
    <property type="component" value="Unassembled WGS sequence"/>
</dbReference>
<organism evidence="2 4">
    <name type="scientific">Thalassovita autumnalis</name>
    <dbReference type="NCBI Taxonomy" id="2072972"/>
    <lineage>
        <taxon>Bacteria</taxon>
        <taxon>Pseudomonadati</taxon>
        <taxon>Pseudomonadota</taxon>
        <taxon>Alphaproteobacteria</taxon>
        <taxon>Rhodobacterales</taxon>
        <taxon>Roseobacteraceae</taxon>
        <taxon>Thalassovita</taxon>
    </lineage>
</organism>
<evidence type="ECO:0000313" key="1">
    <source>
        <dbReference type="EMBL" id="CUH70099.1"/>
    </source>
</evidence>
<dbReference type="Gene3D" id="3.40.50.300">
    <property type="entry name" value="P-loop containing nucleotide triphosphate hydrolases"/>
    <property type="match status" value="1"/>
</dbReference>
<dbReference type="SUPFAM" id="SSF52540">
    <property type="entry name" value="P-loop containing nucleoside triphosphate hydrolases"/>
    <property type="match status" value="1"/>
</dbReference>
<accession>A0A0P1FP07</accession>
<evidence type="ECO:0000313" key="3">
    <source>
        <dbReference type="Proteomes" id="UP000051086"/>
    </source>
</evidence>
<dbReference type="EMBL" id="CYSC01000037">
    <property type="protein sequence ID" value="CUH73266.1"/>
    <property type="molecule type" value="Genomic_DNA"/>
</dbReference>
<dbReference type="RefSeq" id="WP_058244421.1">
    <property type="nucleotide sequence ID" value="NZ_CYSB01000047.1"/>
</dbReference>
<reference evidence="1 3" key="1">
    <citation type="submission" date="2015-09" db="EMBL/GenBank/DDBJ databases">
        <authorList>
            <person name="Rodrigo-Torres L."/>
            <person name="Arahal D.R."/>
        </authorList>
    </citation>
    <scope>NUCLEOTIDE SEQUENCE [LARGE SCALE GENOMIC DNA]</scope>
    <source>
        <strain evidence="1 3">CECT 5118</strain>
    </source>
</reference>
<gene>
    <name evidence="1" type="ORF">TL5118_04074</name>
    <name evidence="2" type="ORF">TL5120_03073</name>
</gene>
<dbReference type="InterPro" id="IPR027417">
    <property type="entry name" value="P-loop_NTPase"/>
</dbReference>
<name>A0A0P1FP07_9RHOB</name>